<evidence type="ECO:0000313" key="8">
    <source>
        <dbReference type="EMBL" id="RDE99285.1"/>
    </source>
</evidence>
<dbReference type="RefSeq" id="WP_065244148.1">
    <property type="nucleotide sequence ID" value="NZ_QEPW01000001.1"/>
</dbReference>
<feature type="domain" description="4Fe-4S ferredoxin-type" evidence="7">
    <location>
        <begin position="35"/>
        <end position="68"/>
    </location>
</feature>
<comment type="subunit">
    <text evidence="6">Interacts with the cytoplasmic NapA precursor.</text>
</comment>
<feature type="domain" description="4Fe-4S ferredoxin-type" evidence="7">
    <location>
        <begin position="71"/>
        <end position="101"/>
    </location>
</feature>
<evidence type="ECO:0000256" key="4">
    <source>
        <dbReference type="ARBA" id="ARBA00023004"/>
    </source>
</evidence>
<dbReference type="HAMAP" id="MF_02201">
    <property type="entry name" value="NapF"/>
    <property type="match status" value="1"/>
</dbReference>
<comment type="similarity">
    <text evidence="6">Belongs to the NapF family.</text>
</comment>
<accession>A0A369Z7Q6</accession>
<dbReference type="AlphaFoldDB" id="A0A369Z7Q6"/>
<dbReference type="GO" id="GO:0046872">
    <property type="term" value="F:metal ion binding"/>
    <property type="evidence" value="ECO:0007669"/>
    <property type="project" value="UniProtKB-KW"/>
</dbReference>
<feature type="binding site" evidence="6">
    <location>
        <position position="152"/>
    </location>
    <ligand>
        <name>[4Fe-4S] cluster</name>
        <dbReference type="ChEBI" id="CHEBI:49883"/>
        <label>3</label>
    </ligand>
</feature>
<evidence type="ECO:0000313" key="9">
    <source>
        <dbReference type="Proteomes" id="UP000253910"/>
    </source>
</evidence>
<name>A0A369Z7Q6_HAEPA</name>
<feature type="binding site" evidence="6">
    <location>
        <position position="83"/>
    </location>
    <ligand>
        <name>[4Fe-4S] cluster</name>
        <dbReference type="ChEBI" id="CHEBI:49883"/>
        <label>2</label>
    </ligand>
</feature>
<feature type="domain" description="4Fe-4S ferredoxin-type" evidence="7">
    <location>
        <begin position="143"/>
        <end position="172"/>
    </location>
</feature>
<feature type="binding site" evidence="6">
    <location>
        <position position="158"/>
    </location>
    <ligand>
        <name>[4Fe-4S] cluster</name>
        <dbReference type="ChEBI" id="CHEBI:49883"/>
        <label>3</label>
    </ligand>
</feature>
<dbReference type="InterPro" id="IPR004496">
    <property type="entry name" value="NapF"/>
</dbReference>
<keyword evidence="5 6" id="KW-0411">Iron-sulfur</keyword>
<dbReference type="SUPFAM" id="SSF54862">
    <property type="entry name" value="4Fe-4S ferredoxins"/>
    <property type="match status" value="1"/>
</dbReference>
<dbReference type="NCBIfam" id="TIGR00402">
    <property type="entry name" value="napF"/>
    <property type="match status" value="1"/>
</dbReference>
<comment type="cofactor">
    <cofactor evidence="6">
        <name>[4Fe-4S] cluster</name>
        <dbReference type="ChEBI" id="CHEBI:49883"/>
    </cofactor>
</comment>
<dbReference type="PANTHER" id="PTHR24960:SF46">
    <property type="entry name" value="FERREDOXIN-TYPE PROTEIN NAPF"/>
    <property type="match status" value="1"/>
</dbReference>
<sequence length="180" mass="20132">MAIENPSRRQLLRGQFLQSLHSENAKIQGINAIRPPWSINESNFTDKCTRCGDCILVCETQIIVKGDGGFPEIQFDKGECTFCQKCVLVCEQPIFRSLEEEPWAHKVEITTECLTENRVECRSCQDSCPMNAIRFRLQLGGVAKPILDLESCNGCGACLSVCPTKAIKIFNIETNIDESI</sequence>
<evidence type="ECO:0000256" key="3">
    <source>
        <dbReference type="ARBA" id="ARBA00022737"/>
    </source>
</evidence>
<dbReference type="Gene3D" id="3.30.70.20">
    <property type="match status" value="2"/>
</dbReference>
<protein>
    <recommendedName>
        <fullName evidence="6">Ferredoxin-type protein NapF</fullName>
    </recommendedName>
</protein>
<dbReference type="InterPro" id="IPR017896">
    <property type="entry name" value="4Fe4S_Fe-S-bd"/>
</dbReference>
<feature type="binding site" evidence="6">
    <location>
        <position position="155"/>
    </location>
    <ligand>
        <name>[4Fe-4S] cluster</name>
        <dbReference type="ChEBI" id="CHEBI:49883"/>
        <label>3</label>
    </ligand>
</feature>
<dbReference type="Proteomes" id="UP000253910">
    <property type="component" value="Unassembled WGS sequence"/>
</dbReference>
<feature type="binding site" evidence="6">
    <location>
        <position position="162"/>
    </location>
    <ligand>
        <name>[4Fe-4S] cluster</name>
        <dbReference type="ChEBI" id="CHEBI:49883"/>
        <label>3</label>
    </ligand>
</feature>
<dbReference type="PROSITE" id="PS00198">
    <property type="entry name" value="4FE4S_FER_1"/>
    <property type="match status" value="3"/>
</dbReference>
<keyword evidence="4 6" id="KW-0408">Iron</keyword>
<dbReference type="GO" id="GO:0005737">
    <property type="term" value="C:cytoplasm"/>
    <property type="evidence" value="ECO:0007669"/>
    <property type="project" value="UniProtKB-SubCell"/>
</dbReference>
<proteinExistence type="inferred from homology"/>
<feature type="binding site" evidence="6">
    <location>
        <position position="51"/>
    </location>
    <ligand>
        <name>[4Fe-4S] cluster</name>
        <dbReference type="ChEBI" id="CHEBI:49883"/>
        <label>1</label>
    </ligand>
</feature>
<feature type="binding site" evidence="6">
    <location>
        <position position="48"/>
    </location>
    <ligand>
        <name>[4Fe-4S] cluster</name>
        <dbReference type="ChEBI" id="CHEBI:49883"/>
        <label>1</label>
    </ligand>
</feature>
<evidence type="ECO:0000256" key="1">
    <source>
        <dbReference type="ARBA" id="ARBA00022485"/>
    </source>
</evidence>
<feature type="binding site" evidence="6">
    <location>
        <position position="90"/>
    </location>
    <ligand>
        <name>[4Fe-4S] cluster</name>
        <dbReference type="ChEBI" id="CHEBI:49883"/>
        <label>2</label>
    </ligand>
</feature>
<feature type="binding site" evidence="6">
    <location>
        <position position="80"/>
    </location>
    <ligand>
        <name>[4Fe-4S] cluster</name>
        <dbReference type="ChEBI" id="CHEBI:49883"/>
        <label>2</label>
    </ligand>
</feature>
<feature type="binding site" evidence="6">
    <location>
        <position position="54"/>
    </location>
    <ligand>
        <name>[4Fe-4S] cluster</name>
        <dbReference type="ChEBI" id="CHEBI:49883"/>
        <label>1</label>
    </ligand>
</feature>
<comment type="function">
    <text evidence="6">Could be involved in the maturation of NapA, the catalytic subunit of the periplasmic nitrate reductase, before its export into the periplasm.</text>
</comment>
<dbReference type="PANTHER" id="PTHR24960">
    <property type="entry name" value="PHOTOSYSTEM I IRON-SULFUR CENTER-RELATED"/>
    <property type="match status" value="1"/>
</dbReference>
<keyword evidence="1 6" id="KW-0004">4Fe-4S</keyword>
<dbReference type="PROSITE" id="PS51379">
    <property type="entry name" value="4FE4S_FER_2"/>
    <property type="match status" value="3"/>
</dbReference>
<comment type="subcellular location">
    <subcellularLocation>
        <location evidence="6">Cytoplasm</location>
    </subcellularLocation>
</comment>
<reference evidence="8 9" key="1">
    <citation type="submission" date="2018-05" db="EMBL/GenBank/DDBJ databases">
        <title>Draft Genome Sequences for a Diverse set of 7 Haemophilus Species.</title>
        <authorList>
            <person name="Nichols M."/>
            <person name="Topaz N."/>
            <person name="Wang X."/>
            <person name="Wang X."/>
            <person name="Boxrud D."/>
        </authorList>
    </citation>
    <scope>NUCLEOTIDE SEQUENCE [LARGE SCALE GENOMIC DNA]</scope>
    <source>
        <strain evidence="8 9">C2008001710</strain>
    </source>
</reference>
<dbReference type="EMBL" id="QEPW01000001">
    <property type="protein sequence ID" value="RDE99285.1"/>
    <property type="molecule type" value="Genomic_DNA"/>
</dbReference>
<keyword evidence="2 6" id="KW-0479">Metal-binding</keyword>
<comment type="caution">
    <text evidence="8">The sequence shown here is derived from an EMBL/GenBank/DDBJ whole genome shotgun (WGS) entry which is preliminary data.</text>
</comment>
<keyword evidence="3 6" id="KW-0677">Repeat</keyword>
<feature type="binding site" evidence="6">
    <location>
        <position position="58"/>
    </location>
    <ligand>
        <name>[4Fe-4S] cluster</name>
        <dbReference type="ChEBI" id="CHEBI:49883"/>
        <label>1</label>
    </ligand>
</feature>
<evidence type="ECO:0000256" key="5">
    <source>
        <dbReference type="ARBA" id="ARBA00023014"/>
    </source>
</evidence>
<evidence type="ECO:0000256" key="2">
    <source>
        <dbReference type="ARBA" id="ARBA00022723"/>
    </source>
</evidence>
<evidence type="ECO:0000256" key="6">
    <source>
        <dbReference type="HAMAP-Rule" id="MF_02201"/>
    </source>
</evidence>
<dbReference type="GO" id="GO:0051539">
    <property type="term" value="F:4 iron, 4 sulfur cluster binding"/>
    <property type="evidence" value="ECO:0007669"/>
    <property type="project" value="UniProtKB-UniRule"/>
</dbReference>
<keyword evidence="6" id="KW-0963">Cytoplasm</keyword>
<dbReference type="Pfam" id="PF12838">
    <property type="entry name" value="Fer4_7"/>
    <property type="match status" value="2"/>
</dbReference>
<dbReference type="InterPro" id="IPR050157">
    <property type="entry name" value="PSI_iron-sulfur_center"/>
</dbReference>
<gene>
    <name evidence="6 8" type="primary">napF</name>
    <name evidence="8" type="ORF">DPV87_00215</name>
</gene>
<dbReference type="InterPro" id="IPR017900">
    <property type="entry name" value="4Fe4S_Fe_S_CS"/>
</dbReference>
<evidence type="ECO:0000259" key="7">
    <source>
        <dbReference type="PROSITE" id="PS51379"/>
    </source>
</evidence>
<organism evidence="8 9">
    <name type="scientific">Haemophilus parainfluenzae</name>
    <dbReference type="NCBI Taxonomy" id="729"/>
    <lineage>
        <taxon>Bacteria</taxon>
        <taxon>Pseudomonadati</taxon>
        <taxon>Pseudomonadota</taxon>
        <taxon>Gammaproteobacteria</taxon>
        <taxon>Pasteurellales</taxon>
        <taxon>Pasteurellaceae</taxon>
        <taxon>Haemophilus</taxon>
    </lineage>
</organism>
<feature type="binding site" evidence="6">
    <location>
        <position position="86"/>
    </location>
    <ligand>
        <name>[4Fe-4S] cluster</name>
        <dbReference type="ChEBI" id="CHEBI:49883"/>
        <label>2</label>
    </ligand>
</feature>
<dbReference type="CDD" id="cd10564">
    <property type="entry name" value="NapF_like"/>
    <property type="match status" value="1"/>
</dbReference>